<feature type="compositionally biased region" description="Polar residues" evidence="1">
    <location>
        <begin position="134"/>
        <end position="166"/>
    </location>
</feature>
<gene>
    <name evidence="2" type="ORF">M513_05075</name>
</gene>
<name>A0A085MA10_9BILA</name>
<evidence type="ECO:0000313" key="3">
    <source>
        <dbReference type="Proteomes" id="UP000030764"/>
    </source>
</evidence>
<organism evidence="2 3">
    <name type="scientific">Trichuris suis</name>
    <name type="common">pig whipworm</name>
    <dbReference type="NCBI Taxonomy" id="68888"/>
    <lineage>
        <taxon>Eukaryota</taxon>
        <taxon>Metazoa</taxon>
        <taxon>Ecdysozoa</taxon>
        <taxon>Nematoda</taxon>
        <taxon>Enoplea</taxon>
        <taxon>Dorylaimia</taxon>
        <taxon>Trichinellida</taxon>
        <taxon>Trichuridae</taxon>
        <taxon>Trichuris</taxon>
    </lineage>
</organism>
<evidence type="ECO:0008006" key="4">
    <source>
        <dbReference type="Google" id="ProtNLM"/>
    </source>
</evidence>
<reference evidence="2 3" key="1">
    <citation type="journal article" date="2014" name="Nat. Genet.">
        <title>Genome and transcriptome of the porcine whipworm Trichuris suis.</title>
        <authorList>
            <person name="Jex A.R."/>
            <person name="Nejsum P."/>
            <person name="Schwarz E.M."/>
            <person name="Hu L."/>
            <person name="Young N.D."/>
            <person name="Hall R.S."/>
            <person name="Korhonen P.K."/>
            <person name="Liao S."/>
            <person name="Thamsborg S."/>
            <person name="Xia J."/>
            <person name="Xu P."/>
            <person name="Wang S."/>
            <person name="Scheerlinck J.P."/>
            <person name="Hofmann A."/>
            <person name="Sternberg P.W."/>
            <person name="Wang J."/>
            <person name="Gasser R.B."/>
        </authorList>
    </citation>
    <scope>NUCLEOTIDE SEQUENCE [LARGE SCALE GENOMIC DNA]</scope>
    <source>
        <strain evidence="2">DCEP-RM93M</strain>
    </source>
</reference>
<keyword evidence="3" id="KW-1185">Reference proteome</keyword>
<feature type="compositionally biased region" description="Basic and acidic residues" evidence="1">
    <location>
        <begin position="186"/>
        <end position="203"/>
    </location>
</feature>
<proteinExistence type="predicted"/>
<evidence type="ECO:0000313" key="2">
    <source>
        <dbReference type="EMBL" id="KFD54056.1"/>
    </source>
</evidence>
<accession>A0A085MA10</accession>
<sequence>MLNVEKATRERFYTRRSRNLVIRAPFHRREDLFTRRSNPGRFYCSTGMQQRLTNLIEQLGAIGTCNHLDNVSKYNVNMLVCKAITLCNSIKLLPSDQRTSMLKYLGIIMRKHVSSLDVAMRRKISSLMAAITRPSTQSAENNDATGFETVQGSNEVTGSDCASSKASKGAVDTELKSRHRNSTAPEQKRTSESKQKPQKEKIDNVPFDSRPGVVYEIKCGCNASYIGETGNTLFRRFDQHMKNVLTYRNAERILNGEPTTGPGRPLTVDPRKAMAKAVKASVVVEYASQCSLDPRPKIICRESLFHLRRIKKALYIKSNSTINRDNRVAVSEVWGALINKFQCCTLPS</sequence>
<dbReference type="EMBL" id="KL363211">
    <property type="protein sequence ID" value="KFD54056.1"/>
    <property type="molecule type" value="Genomic_DNA"/>
</dbReference>
<dbReference type="Proteomes" id="UP000030764">
    <property type="component" value="Unassembled WGS sequence"/>
</dbReference>
<feature type="region of interest" description="Disordered" evidence="1">
    <location>
        <begin position="134"/>
        <end position="207"/>
    </location>
</feature>
<evidence type="ECO:0000256" key="1">
    <source>
        <dbReference type="SAM" id="MobiDB-lite"/>
    </source>
</evidence>
<dbReference type="AlphaFoldDB" id="A0A085MA10"/>
<protein>
    <recommendedName>
        <fullName evidence="4">GIY-YIG domain-containing protein</fullName>
    </recommendedName>
</protein>